<dbReference type="HOGENOM" id="CLU_3165052_0_0_5"/>
<proteinExistence type="predicted"/>
<comment type="caution">
    <text evidence="1">The sequence shown here is derived from an EMBL/GenBank/DDBJ whole genome shotgun (WGS) entry which is preliminary data.</text>
</comment>
<dbReference type="PATRIC" id="fig|1134510.3.peg.1089"/>
<dbReference type="EMBL" id="AHPL01000008">
    <property type="protein sequence ID" value="KEC55073.1"/>
    <property type="molecule type" value="Genomic_DNA"/>
</dbReference>
<protein>
    <submittedName>
        <fullName evidence="1">Uncharacterized protein</fullName>
    </submittedName>
</protein>
<name>A0A067WE58_9HYPH</name>
<accession>A0A067WE58</accession>
<organism evidence="1 2">
    <name type="scientific">Bartonella koehlerae C-29</name>
    <dbReference type="NCBI Taxonomy" id="1134510"/>
    <lineage>
        <taxon>Bacteria</taxon>
        <taxon>Pseudomonadati</taxon>
        <taxon>Pseudomonadota</taxon>
        <taxon>Alphaproteobacteria</taxon>
        <taxon>Hyphomicrobiales</taxon>
        <taxon>Bartonellaceae</taxon>
        <taxon>Bartonella</taxon>
    </lineage>
</organism>
<dbReference type="Proteomes" id="UP000027015">
    <property type="component" value="Unassembled WGS sequence"/>
</dbReference>
<reference evidence="1 2" key="1">
    <citation type="submission" date="2012-04" db="EMBL/GenBank/DDBJ databases">
        <title>The Genome Sequence of Bartonella koehlerae C-29.</title>
        <authorList>
            <consortium name="The Broad Institute Genome Sequencing Platform"/>
            <consortium name="The Broad Institute Genome Sequencing Center for Infectious Disease"/>
            <person name="Feldgarden M."/>
            <person name="Kirby J."/>
            <person name="Kosoy M."/>
            <person name="Birtles R."/>
            <person name="Probert W.S."/>
            <person name="Chiaraviglio L."/>
            <person name="Walker B."/>
            <person name="Young S.K."/>
            <person name="Zeng Q."/>
            <person name="Gargeya S."/>
            <person name="Fitzgerald M."/>
            <person name="Haas B."/>
            <person name="Abouelleil A."/>
            <person name="Alvarado L."/>
            <person name="Arachchi H.M."/>
            <person name="Berlin A.M."/>
            <person name="Chapman S.B."/>
            <person name="Goldberg J."/>
            <person name="Griggs A."/>
            <person name="Gujja S."/>
            <person name="Hansen M."/>
            <person name="Howarth C."/>
            <person name="Imamovic A."/>
            <person name="Larimer J."/>
            <person name="McCowen C."/>
            <person name="Montmayeur A."/>
            <person name="Murphy C."/>
            <person name="Neiman D."/>
            <person name="Pearson M."/>
            <person name="Priest M."/>
            <person name="Roberts A."/>
            <person name="Saif S."/>
            <person name="Shea T."/>
            <person name="Sisk P."/>
            <person name="Sykes S."/>
            <person name="Wortman J."/>
            <person name="Nusbaum C."/>
            <person name="Birren B."/>
        </authorList>
    </citation>
    <scope>NUCLEOTIDE SEQUENCE [LARGE SCALE GENOMIC DNA]</scope>
    <source>
        <strain evidence="1 2">C-29</strain>
    </source>
</reference>
<sequence>MFCLNMLVNADTEIEDKVKIIKNLRFSLPVFFTFVICRSIFNNDKLF</sequence>
<dbReference type="AlphaFoldDB" id="A0A067WE58"/>
<gene>
    <name evidence="1" type="ORF">O9A_00953</name>
</gene>
<evidence type="ECO:0000313" key="2">
    <source>
        <dbReference type="Proteomes" id="UP000027015"/>
    </source>
</evidence>
<keyword evidence="2" id="KW-1185">Reference proteome</keyword>
<evidence type="ECO:0000313" key="1">
    <source>
        <dbReference type="EMBL" id="KEC55073.1"/>
    </source>
</evidence>